<keyword evidence="1" id="KW-1133">Transmembrane helix</keyword>
<dbReference type="VEuPathDB" id="VectorBase:ISCI020650"/>
<gene>
    <name evidence="2" type="ORF">IscW_ISCW020650</name>
</gene>
<evidence type="ECO:0000313" key="4">
    <source>
        <dbReference type="Proteomes" id="UP000001555"/>
    </source>
</evidence>
<organism>
    <name type="scientific">Ixodes scapularis</name>
    <name type="common">Black-legged tick</name>
    <name type="synonym">Deer tick</name>
    <dbReference type="NCBI Taxonomy" id="6945"/>
    <lineage>
        <taxon>Eukaryota</taxon>
        <taxon>Metazoa</taxon>
        <taxon>Ecdysozoa</taxon>
        <taxon>Arthropoda</taxon>
        <taxon>Chelicerata</taxon>
        <taxon>Arachnida</taxon>
        <taxon>Acari</taxon>
        <taxon>Parasitiformes</taxon>
        <taxon>Ixodida</taxon>
        <taxon>Ixodoidea</taxon>
        <taxon>Ixodidae</taxon>
        <taxon>Ixodinae</taxon>
        <taxon>Ixodes</taxon>
    </lineage>
</organism>
<keyword evidence="1" id="KW-0472">Membrane</keyword>
<name>B7Q2P3_IXOSC</name>
<dbReference type="InParanoid" id="B7Q2P3"/>
<evidence type="ECO:0000256" key="1">
    <source>
        <dbReference type="SAM" id="Phobius"/>
    </source>
</evidence>
<dbReference type="PaxDb" id="6945-B7Q2P3"/>
<reference evidence="3" key="2">
    <citation type="submission" date="2020-05" db="UniProtKB">
        <authorList>
            <consortium name="EnsemblMetazoa"/>
        </authorList>
    </citation>
    <scope>IDENTIFICATION</scope>
    <source>
        <strain evidence="3">wikel</strain>
    </source>
</reference>
<dbReference type="EMBL" id="ABJB010166525">
    <property type="status" value="NOT_ANNOTATED_CDS"/>
    <property type="molecule type" value="Genomic_DNA"/>
</dbReference>
<reference evidence="2 4" key="1">
    <citation type="submission" date="2008-03" db="EMBL/GenBank/DDBJ databases">
        <title>Annotation of Ixodes scapularis.</title>
        <authorList>
            <consortium name="Ixodes scapularis Genome Project Consortium"/>
            <person name="Caler E."/>
            <person name="Hannick L.I."/>
            <person name="Bidwell S."/>
            <person name="Joardar V."/>
            <person name="Thiagarajan M."/>
            <person name="Amedeo P."/>
            <person name="Galinsky K.J."/>
            <person name="Schobel S."/>
            <person name="Inman J."/>
            <person name="Hostetler J."/>
            <person name="Miller J."/>
            <person name="Hammond M."/>
            <person name="Megy K."/>
            <person name="Lawson D."/>
            <person name="Kodira C."/>
            <person name="Sutton G."/>
            <person name="Meyer J."/>
            <person name="Hill C.A."/>
            <person name="Birren B."/>
            <person name="Nene V."/>
            <person name="Collins F."/>
            <person name="Alarcon-Chaidez F."/>
            <person name="Wikel S."/>
            <person name="Strausberg R."/>
        </authorList>
    </citation>
    <scope>NUCLEOTIDE SEQUENCE [LARGE SCALE GENOMIC DNA]</scope>
    <source>
        <strain evidence="4">Wikel</strain>
        <strain evidence="2">Wikel colony</strain>
    </source>
</reference>
<evidence type="ECO:0000313" key="3">
    <source>
        <dbReference type="EnsemblMetazoa" id="ISCW020650-PA"/>
    </source>
</evidence>
<dbReference type="EnsemblMetazoa" id="ISCW020650-RA">
    <property type="protein sequence ID" value="ISCW020650-PA"/>
    <property type="gene ID" value="ISCW020650"/>
</dbReference>
<keyword evidence="4" id="KW-1185">Reference proteome</keyword>
<proteinExistence type="predicted"/>
<evidence type="ECO:0000313" key="2">
    <source>
        <dbReference type="EMBL" id="EEC13115.1"/>
    </source>
</evidence>
<dbReference type="Proteomes" id="UP000001555">
    <property type="component" value="Unassembled WGS sequence"/>
</dbReference>
<dbReference type="VEuPathDB" id="VectorBase:ISCW020650"/>
<accession>B7Q2P3</accession>
<feature type="non-terminal residue" evidence="2">
    <location>
        <position position="1"/>
    </location>
</feature>
<keyword evidence="1" id="KW-0812">Transmembrane</keyword>
<dbReference type="HOGENOM" id="CLU_2102956_0_0_1"/>
<dbReference type="AlphaFoldDB" id="B7Q2P3"/>
<sequence length="116" mass="13241">SQFEAEQLCFSEDAFVATTRSTAFFFSPNVIEHDYFLLAVKLASKCLANRKYWHHIASPEAAALSFSRAQFGICVQTQKAIPSTIMPKRMTFFFFLLLQSVLEAVIGQASMWRRCF</sequence>
<feature type="transmembrane region" description="Helical" evidence="1">
    <location>
        <begin position="92"/>
        <end position="112"/>
    </location>
</feature>
<dbReference type="EMBL" id="DS844967">
    <property type="protein sequence ID" value="EEC13115.1"/>
    <property type="molecule type" value="Genomic_DNA"/>
</dbReference>
<protein>
    <submittedName>
        <fullName evidence="2 3">Uncharacterized protein</fullName>
    </submittedName>
</protein>